<dbReference type="AlphaFoldDB" id="A0A915JXM7"/>
<sequence length="85" mass="10089">MLNMSFIILLTLLILSNGLPFDEDGDFEDDDYDHSEENIELFKAVEAFRKMKTKPQFFNQDCRRDSDCQYNEYCNSVRLCVHKKP</sequence>
<accession>A0A915JXM7</accession>
<dbReference type="Proteomes" id="UP000887565">
    <property type="component" value="Unplaced"/>
</dbReference>
<proteinExistence type="predicted"/>
<keyword evidence="1" id="KW-0732">Signal</keyword>
<evidence type="ECO:0000256" key="1">
    <source>
        <dbReference type="SAM" id="SignalP"/>
    </source>
</evidence>
<feature type="chain" id="PRO_5037571746" evidence="1">
    <location>
        <begin position="19"/>
        <end position="85"/>
    </location>
</feature>
<organism evidence="2 3">
    <name type="scientific">Romanomermis culicivorax</name>
    <name type="common">Nematode worm</name>
    <dbReference type="NCBI Taxonomy" id="13658"/>
    <lineage>
        <taxon>Eukaryota</taxon>
        <taxon>Metazoa</taxon>
        <taxon>Ecdysozoa</taxon>
        <taxon>Nematoda</taxon>
        <taxon>Enoplea</taxon>
        <taxon>Dorylaimia</taxon>
        <taxon>Mermithida</taxon>
        <taxon>Mermithoidea</taxon>
        <taxon>Mermithidae</taxon>
        <taxon>Romanomermis</taxon>
    </lineage>
</organism>
<keyword evidence="2" id="KW-1185">Reference proteome</keyword>
<evidence type="ECO:0000313" key="2">
    <source>
        <dbReference type="Proteomes" id="UP000887565"/>
    </source>
</evidence>
<feature type="signal peptide" evidence="1">
    <location>
        <begin position="1"/>
        <end position="18"/>
    </location>
</feature>
<reference evidence="3" key="1">
    <citation type="submission" date="2022-11" db="UniProtKB">
        <authorList>
            <consortium name="WormBaseParasite"/>
        </authorList>
    </citation>
    <scope>IDENTIFICATION</scope>
</reference>
<dbReference type="WBParaSite" id="nRc.2.0.1.t30838-RA">
    <property type="protein sequence ID" value="nRc.2.0.1.t30838-RA"/>
    <property type="gene ID" value="nRc.2.0.1.g30838"/>
</dbReference>
<name>A0A915JXM7_ROMCU</name>
<protein>
    <submittedName>
        <fullName evidence="3">Uncharacterized protein</fullName>
    </submittedName>
</protein>
<evidence type="ECO:0000313" key="3">
    <source>
        <dbReference type="WBParaSite" id="nRc.2.0.1.t30838-RA"/>
    </source>
</evidence>